<evidence type="ECO:0008006" key="3">
    <source>
        <dbReference type="Google" id="ProtNLM"/>
    </source>
</evidence>
<comment type="caution">
    <text evidence="1">The sequence shown here is derived from an EMBL/GenBank/DDBJ whole genome shotgun (WGS) entry which is preliminary data.</text>
</comment>
<dbReference type="InterPro" id="IPR007750">
    <property type="entry name" value="DUF674"/>
</dbReference>
<organism evidence="1 2">
    <name type="scientific">Carex littledalei</name>
    <dbReference type="NCBI Taxonomy" id="544730"/>
    <lineage>
        <taxon>Eukaryota</taxon>
        <taxon>Viridiplantae</taxon>
        <taxon>Streptophyta</taxon>
        <taxon>Embryophyta</taxon>
        <taxon>Tracheophyta</taxon>
        <taxon>Spermatophyta</taxon>
        <taxon>Magnoliopsida</taxon>
        <taxon>Liliopsida</taxon>
        <taxon>Poales</taxon>
        <taxon>Cyperaceae</taxon>
        <taxon>Cyperoideae</taxon>
        <taxon>Cariceae</taxon>
        <taxon>Carex</taxon>
        <taxon>Carex subgen. Euthyceras</taxon>
    </lineage>
</organism>
<sequence>MASNNKLTLKLLIEKESQKVLFAEAGKVVVDFLFSLLAMPIGSVIKLITKESMTGCLGATYGSLEQLDDTYLLSTQTKSHLLNPTSSTEVSTNSLLLLATDAPSSFVKQNEYYTCPGKGSYLLSSPFDSSQVHNYVTDAYGTACPDCRTMMTKNLEFVAGSIVKKEEENWNKGFVKGVVTYTIIDDLSVMPMSTVSSITLLNKFCIKNLSNLQEKTVDLGLTEGLELLKASLQSKNVVTDVLLTKKKRRA</sequence>
<dbReference type="PANTHER" id="PTHR33103">
    <property type="entry name" value="OS01G0153900 PROTEIN"/>
    <property type="match status" value="1"/>
</dbReference>
<dbReference type="Pfam" id="PF05056">
    <property type="entry name" value="DUF674"/>
    <property type="match status" value="1"/>
</dbReference>
<accession>A0A833VLR0</accession>
<dbReference type="OrthoDB" id="663676at2759"/>
<dbReference type="PANTHER" id="PTHR33103:SF19">
    <property type="entry name" value="OS09G0544700 PROTEIN"/>
    <property type="match status" value="1"/>
</dbReference>
<keyword evidence="2" id="KW-1185">Reference proteome</keyword>
<name>A0A833VLR0_9POAL</name>
<dbReference type="EMBL" id="SWLB01000001">
    <property type="protein sequence ID" value="KAF3342011.1"/>
    <property type="molecule type" value="Genomic_DNA"/>
</dbReference>
<dbReference type="AlphaFoldDB" id="A0A833VLR0"/>
<proteinExistence type="predicted"/>
<evidence type="ECO:0000313" key="1">
    <source>
        <dbReference type="EMBL" id="KAF3342011.1"/>
    </source>
</evidence>
<dbReference type="Proteomes" id="UP000623129">
    <property type="component" value="Unassembled WGS sequence"/>
</dbReference>
<protein>
    <recommendedName>
        <fullName evidence="3">DUF674 domain-containing protein</fullName>
    </recommendedName>
</protein>
<evidence type="ECO:0000313" key="2">
    <source>
        <dbReference type="Proteomes" id="UP000623129"/>
    </source>
</evidence>
<gene>
    <name evidence="1" type="ORF">FCM35_KLT00649</name>
</gene>
<reference evidence="1" key="1">
    <citation type="submission" date="2020-01" db="EMBL/GenBank/DDBJ databases">
        <title>Genome sequence of Kobresia littledalei, the first chromosome-level genome in the family Cyperaceae.</title>
        <authorList>
            <person name="Qu G."/>
        </authorList>
    </citation>
    <scope>NUCLEOTIDE SEQUENCE</scope>
    <source>
        <strain evidence="1">C.B.Clarke</strain>
        <tissue evidence="1">Leaf</tissue>
    </source>
</reference>